<proteinExistence type="predicted"/>
<reference evidence="2" key="2">
    <citation type="submission" date="2025-08" db="UniProtKB">
        <authorList>
            <consortium name="Ensembl"/>
        </authorList>
    </citation>
    <scope>IDENTIFICATION</scope>
</reference>
<dbReference type="AlphaFoldDB" id="H2Y2P4"/>
<protein>
    <recommendedName>
        <fullName evidence="1">C2H2-type domain-containing protein</fullName>
    </recommendedName>
</protein>
<evidence type="ECO:0000313" key="3">
    <source>
        <dbReference type="Proteomes" id="UP000008144"/>
    </source>
</evidence>
<evidence type="ECO:0000259" key="1">
    <source>
        <dbReference type="PROSITE" id="PS00028"/>
    </source>
</evidence>
<reference evidence="2" key="3">
    <citation type="submission" date="2025-09" db="UniProtKB">
        <authorList>
            <consortium name="Ensembl"/>
        </authorList>
    </citation>
    <scope>IDENTIFICATION</scope>
</reference>
<dbReference type="HOGENOM" id="CLU_020243_2_0_1"/>
<dbReference type="OMA" id="IICIIET"/>
<keyword evidence="3" id="KW-1185">Reference proteome</keyword>
<evidence type="ECO:0000313" key="2">
    <source>
        <dbReference type="Ensembl" id="ENSCINP00000036179.1"/>
    </source>
</evidence>
<dbReference type="InParanoid" id="H2Y2P4"/>
<dbReference type="Ensembl" id="ENSCINT00000033448.1">
    <property type="protein sequence ID" value="ENSCINP00000036179.1"/>
    <property type="gene ID" value="ENSCING00000018370.1"/>
</dbReference>
<organism evidence="2 3">
    <name type="scientific">Ciona intestinalis</name>
    <name type="common">Transparent sea squirt</name>
    <name type="synonym">Ascidia intestinalis</name>
    <dbReference type="NCBI Taxonomy" id="7719"/>
    <lineage>
        <taxon>Eukaryota</taxon>
        <taxon>Metazoa</taxon>
        <taxon>Chordata</taxon>
        <taxon>Tunicata</taxon>
        <taxon>Ascidiacea</taxon>
        <taxon>Phlebobranchia</taxon>
        <taxon>Cionidae</taxon>
        <taxon>Ciona</taxon>
    </lineage>
</organism>
<dbReference type="PANTHER" id="PTHR31912:SF34">
    <property type="entry name" value="NOTOCHORD-RELATED PROTEIN"/>
    <property type="match status" value="1"/>
</dbReference>
<dbReference type="GeneTree" id="ENSGT00940000163828"/>
<dbReference type="Proteomes" id="UP000008144">
    <property type="component" value="Unassembled WGS sequence"/>
</dbReference>
<feature type="domain" description="C2H2-type" evidence="1">
    <location>
        <begin position="29"/>
        <end position="52"/>
    </location>
</feature>
<dbReference type="InterPro" id="IPR013087">
    <property type="entry name" value="Znf_C2H2_type"/>
</dbReference>
<name>H2Y2P4_CIOIN</name>
<accession>H2Y2P4</accession>
<sequence length="799" mass="90938">ECCGLKLNKQELLMHLRNDHHSKVSVFKCKIYVCNRIYSSIRSYEKHLNRSHSEIIYSTAHSTGNGEEENLAPDYNCEVGASLNDESACIPTQLASLSDEGTFVKNFVTFCLKLKEAYVLSHATYLKIMNDMVALFSSFHKDVLNFQHINNTSSSALDQTEYLFDKTFLSGVWEKLQSKTIFLGYCESIGLVKSRTISLGDKSFQYVPVLSTLKNFLQHPDVWHEINKMEEASSSKEVLSNYTDGDHFKQHTYFKGEKRFLRLHFYCDELELCNPLGSSKKKNKLMCIYYYIGNIGTKHCSSLSNIFAAILVTSSLLEVYGFSSILEPLIKDLKQLEREGLALRVSENSHRVFGTLATVSADNLGAHDIAGFRKCFSSGRICRFCMCMHNELKTKKDEDSFVLRTSATHNMYVSYVQKDPSLTSAYGVARSCPLAELSGFCPTSAFPPDIMHDCMEGVIPKFLSGLFRHFKTSGLCSFVFLNAKIQQFKFGKCDIKNKPRCLPAGNVIHSDGSLKLSASESWCLFRLLPIIIGDAIPDCDPGWQLLLLLSEILEIVFAPNVILEETEYLKAIIQEFYWGVVKFSPSLIVPKFHFMLHYPRLLKYYGPLRHLWCMRFESFHRKVKRIVKNTQNFKNVCCTVAERLQLKKCYEHGDKYCLNNDLTCERQKHINLSQLPLNVQTFLLNDIGLTSASDLYVATSVTLNGIVYCAGYVFVVDIIDDVPVFVKVVMILITENATILYGNYLKPISFNHHLRCFSVQETEETIFLKPGSQAILHPLDMYKISGNLYIRLSYRLCSG</sequence>
<dbReference type="PROSITE" id="PS00028">
    <property type="entry name" value="ZINC_FINGER_C2H2_1"/>
    <property type="match status" value="1"/>
</dbReference>
<reference evidence="3" key="1">
    <citation type="journal article" date="2002" name="Science">
        <title>The draft genome of Ciona intestinalis: insights into chordate and vertebrate origins.</title>
        <authorList>
            <person name="Dehal P."/>
            <person name="Satou Y."/>
            <person name="Campbell R.K."/>
            <person name="Chapman J."/>
            <person name="Degnan B."/>
            <person name="De Tomaso A."/>
            <person name="Davidson B."/>
            <person name="Di Gregorio A."/>
            <person name="Gelpke M."/>
            <person name="Goodstein D.M."/>
            <person name="Harafuji N."/>
            <person name="Hastings K.E."/>
            <person name="Ho I."/>
            <person name="Hotta K."/>
            <person name="Huang W."/>
            <person name="Kawashima T."/>
            <person name="Lemaire P."/>
            <person name="Martinez D."/>
            <person name="Meinertzhagen I.A."/>
            <person name="Necula S."/>
            <person name="Nonaka M."/>
            <person name="Putnam N."/>
            <person name="Rash S."/>
            <person name="Saiga H."/>
            <person name="Satake M."/>
            <person name="Terry A."/>
            <person name="Yamada L."/>
            <person name="Wang H.G."/>
            <person name="Awazu S."/>
            <person name="Azumi K."/>
            <person name="Boore J."/>
            <person name="Branno M."/>
            <person name="Chin-Bow S."/>
            <person name="DeSantis R."/>
            <person name="Doyle S."/>
            <person name="Francino P."/>
            <person name="Keys D.N."/>
            <person name="Haga S."/>
            <person name="Hayashi H."/>
            <person name="Hino K."/>
            <person name="Imai K.S."/>
            <person name="Inaba K."/>
            <person name="Kano S."/>
            <person name="Kobayashi K."/>
            <person name="Kobayashi M."/>
            <person name="Lee B.I."/>
            <person name="Makabe K.W."/>
            <person name="Manohar C."/>
            <person name="Matassi G."/>
            <person name="Medina M."/>
            <person name="Mochizuki Y."/>
            <person name="Mount S."/>
            <person name="Morishita T."/>
            <person name="Miura S."/>
            <person name="Nakayama A."/>
            <person name="Nishizaka S."/>
            <person name="Nomoto H."/>
            <person name="Ohta F."/>
            <person name="Oishi K."/>
            <person name="Rigoutsos I."/>
            <person name="Sano M."/>
            <person name="Sasaki A."/>
            <person name="Sasakura Y."/>
            <person name="Shoguchi E."/>
            <person name="Shin-i T."/>
            <person name="Spagnuolo A."/>
            <person name="Stainier D."/>
            <person name="Suzuki M.M."/>
            <person name="Tassy O."/>
            <person name="Takatori N."/>
            <person name="Tokuoka M."/>
            <person name="Yagi K."/>
            <person name="Yoshizaki F."/>
            <person name="Wada S."/>
            <person name="Zhang C."/>
            <person name="Hyatt P.D."/>
            <person name="Larimer F."/>
            <person name="Detter C."/>
            <person name="Doggett N."/>
            <person name="Glavina T."/>
            <person name="Hawkins T."/>
            <person name="Richardson P."/>
            <person name="Lucas S."/>
            <person name="Kohara Y."/>
            <person name="Levine M."/>
            <person name="Satoh N."/>
            <person name="Rokhsar D.S."/>
        </authorList>
    </citation>
    <scope>NUCLEOTIDE SEQUENCE [LARGE SCALE GENOMIC DNA]</scope>
</reference>
<dbReference type="PANTHER" id="PTHR31912">
    <property type="entry name" value="IP13529P"/>
    <property type="match status" value="1"/>
</dbReference>